<dbReference type="PROSITE" id="PS51189">
    <property type="entry name" value="FAT"/>
    <property type="match status" value="1"/>
</dbReference>
<dbReference type="GO" id="GO:0000723">
    <property type="term" value="P:telomere maintenance"/>
    <property type="evidence" value="ECO:0007669"/>
    <property type="project" value="TreeGrafter"/>
</dbReference>
<evidence type="ECO:0000256" key="5">
    <source>
        <dbReference type="ARBA" id="ARBA00022679"/>
    </source>
</evidence>
<dbReference type="STRING" id="1314776.A0A166HPU4"/>
<dbReference type="InterPro" id="IPR011009">
    <property type="entry name" value="Kinase-like_dom_sf"/>
</dbReference>
<keyword evidence="4" id="KW-0723">Serine/threonine-protein kinase</keyword>
<name>A0A166HPU4_9AGAM</name>
<dbReference type="Gene3D" id="1.25.40.10">
    <property type="entry name" value="Tetratricopeptide repeat domain"/>
    <property type="match status" value="1"/>
</dbReference>
<comment type="subcellular location">
    <subcellularLocation>
        <location evidence="1">Nucleus</location>
    </subcellularLocation>
</comment>
<dbReference type="InterPro" id="IPR018936">
    <property type="entry name" value="PI3/4_kinase_CS"/>
</dbReference>
<dbReference type="InterPro" id="IPR050517">
    <property type="entry name" value="DDR_Repair_Kinase"/>
</dbReference>
<keyword evidence="9" id="KW-0067">ATP-binding</keyword>
<dbReference type="GO" id="GO:0005694">
    <property type="term" value="C:chromosome"/>
    <property type="evidence" value="ECO:0007669"/>
    <property type="project" value="TreeGrafter"/>
</dbReference>
<dbReference type="InterPro" id="IPR036940">
    <property type="entry name" value="PI3/4_kinase_cat_sf"/>
</dbReference>
<keyword evidence="15" id="KW-1185">Reference proteome</keyword>
<dbReference type="SMART" id="SM00146">
    <property type="entry name" value="PI3Kc"/>
    <property type="match status" value="1"/>
</dbReference>
<dbReference type="InterPro" id="IPR014009">
    <property type="entry name" value="PIK_FAT"/>
</dbReference>
<dbReference type="GO" id="GO:0000077">
    <property type="term" value="P:DNA damage checkpoint signaling"/>
    <property type="evidence" value="ECO:0007669"/>
    <property type="project" value="TreeGrafter"/>
</dbReference>
<dbReference type="SMART" id="SM00802">
    <property type="entry name" value="UME"/>
    <property type="match status" value="1"/>
</dbReference>
<dbReference type="InterPro" id="IPR003151">
    <property type="entry name" value="PIK-rel_kinase_FAT"/>
</dbReference>
<gene>
    <name evidence="14" type="ORF">SISSUDRAFT_1069118</name>
</gene>
<dbReference type="Pfam" id="PF00454">
    <property type="entry name" value="PI3_PI4_kinase"/>
    <property type="match status" value="1"/>
</dbReference>
<dbReference type="Pfam" id="PF08064">
    <property type="entry name" value="UME"/>
    <property type="match status" value="1"/>
</dbReference>
<keyword evidence="10" id="KW-0234">DNA repair</keyword>
<keyword evidence="6" id="KW-0547">Nucleotide-binding</keyword>
<protein>
    <recommendedName>
        <fullName evidence="3">non-specific serine/threonine protein kinase</fullName>
        <ecNumber evidence="3">2.7.11.1</ecNumber>
    </recommendedName>
</protein>
<dbReference type="InterPro" id="IPR011990">
    <property type="entry name" value="TPR-like_helical_dom_sf"/>
</dbReference>
<dbReference type="OrthoDB" id="381190at2759"/>
<dbReference type="Gene3D" id="1.10.1070.11">
    <property type="entry name" value="Phosphatidylinositol 3-/4-kinase, catalytic domain"/>
    <property type="match status" value="1"/>
</dbReference>
<keyword evidence="11" id="KW-0539">Nucleus</keyword>
<dbReference type="SUPFAM" id="SSF48371">
    <property type="entry name" value="ARM repeat"/>
    <property type="match status" value="1"/>
</dbReference>
<dbReference type="PROSITE" id="PS00916">
    <property type="entry name" value="PI3_4_KINASE_2"/>
    <property type="match status" value="1"/>
</dbReference>
<evidence type="ECO:0000256" key="7">
    <source>
        <dbReference type="ARBA" id="ARBA00022763"/>
    </source>
</evidence>
<evidence type="ECO:0000259" key="13">
    <source>
        <dbReference type="PROSITE" id="PS51189"/>
    </source>
</evidence>
<evidence type="ECO:0000313" key="15">
    <source>
        <dbReference type="Proteomes" id="UP000076798"/>
    </source>
</evidence>
<dbReference type="InterPro" id="IPR016024">
    <property type="entry name" value="ARM-type_fold"/>
</dbReference>
<dbReference type="Pfam" id="PF02259">
    <property type="entry name" value="FAT"/>
    <property type="match status" value="1"/>
</dbReference>
<dbReference type="SUPFAM" id="SSF56112">
    <property type="entry name" value="Protein kinase-like (PK-like)"/>
    <property type="match status" value="1"/>
</dbReference>
<evidence type="ECO:0000256" key="3">
    <source>
        <dbReference type="ARBA" id="ARBA00012513"/>
    </source>
</evidence>
<dbReference type="InterPro" id="IPR056802">
    <property type="entry name" value="ATR-like_M-HEAT"/>
</dbReference>
<dbReference type="GO" id="GO:0006281">
    <property type="term" value="P:DNA repair"/>
    <property type="evidence" value="ECO:0007669"/>
    <property type="project" value="UniProtKB-KW"/>
</dbReference>
<dbReference type="Proteomes" id="UP000076798">
    <property type="component" value="Unassembled WGS sequence"/>
</dbReference>
<keyword evidence="7" id="KW-0227">DNA damage</keyword>
<proteinExistence type="inferred from homology"/>
<dbReference type="CDD" id="cd00892">
    <property type="entry name" value="PIKKc_ATR"/>
    <property type="match status" value="1"/>
</dbReference>
<evidence type="ECO:0000256" key="1">
    <source>
        <dbReference type="ARBA" id="ARBA00004123"/>
    </source>
</evidence>
<evidence type="ECO:0000256" key="4">
    <source>
        <dbReference type="ARBA" id="ARBA00022527"/>
    </source>
</evidence>
<dbReference type="PROSITE" id="PS50290">
    <property type="entry name" value="PI3_4_KINASE_3"/>
    <property type="match status" value="1"/>
</dbReference>
<dbReference type="GO" id="GO:0004674">
    <property type="term" value="F:protein serine/threonine kinase activity"/>
    <property type="evidence" value="ECO:0007669"/>
    <property type="project" value="UniProtKB-KW"/>
</dbReference>
<comment type="similarity">
    <text evidence="2">Belongs to the PI3/PI4-kinase family. ATM subfamily.</text>
</comment>
<dbReference type="EC" id="2.7.11.1" evidence="3"/>
<feature type="domain" description="FAT" evidence="13">
    <location>
        <begin position="717"/>
        <end position="1274"/>
    </location>
</feature>
<dbReference type="PANTHER" id="PTHR11139:SF125">
    <property type="entry name" value="SERINE_THREONINE-PROTEIN KINASE MEC1"/>
    <property type="match status" value="1"/>
</dbReference>
<dbReference type="GO" id="GO:0005634">
    <property type="term" value="C:nucleus"/>
    <property type="evidence" value="ECO:0007669"/>
    <property type="project" value="UniProtKB-SubCell"/>
</dbReference>
<dbReference type="EMBL" id="KV428010">
    <property type="protein sequence ID" value="KZT42944.1"/>
    <property type="molecule type" value="Genomic_DNA"/>
</dbReference>
<evidence type="ECO:0000256" key="11">
    <source>
        <dbReference type="ARBA" id="ARBA00023242"/>
    </source>
</evidence>
<evidence type="ECO:0000256" key="9">
    <source>
        <dbReference type="ARBA" id="ARBA00022840"/>
    </source>
</evidence>
<dbReference type="Gene3D" id="3.30.1010.10">
    <property type="entry name" value="Phosphatidylinositol 3-kinase Catalytic Subunit, Chain A, domain 4"/>
    <property type="match status" value="1"/>
</dbReference>
<keyword evidence="8" id="KW-0418">Kinase</keyword>
<dbReference type="InterPro" id="IPR012993">
    <property type="entry name" value="UME"/>
</dbReference>
<dbReference type="Pfam" id="PF25030">
    <property type="entry name" value="M-HEAT_ATR"/>
    <property type="match status" value="1"/>
</dbReference>
<sequence>MSIKALAYVHLTKVAKARQKSPYSLLSPFMHQVGPFVVSRWVSQPSLVHELCRFLTLSPPDFISATLAQSLPHLVATRNTKVLEKVAQQLHTLPSTLILQSTHGVLAHVFLSLEPSETQRGLAFLVRILQDAAPDDEKAHVTVDLIVKSCLIPLLGELVIALGNQGDQNLHQAAKALREVEAILHSPIGGPVSQSDTSDIPSFLRPYLLGIIQHMNDTLGDVHGKKPVDIKRQVIRSIGVLVEVLGQSISCVSPQVMATMQSMVCISELTNVTLEAWDHFIRSLSLPDVRPNVGTTCAALVAAWPTLDEHGRRTAKQIFEYIIVDHGNEIGDALDDVVDIGSIEELRVVSNRLAEIRQQWSNPVKLTKMMDRIASDSLTVALHSLLELKQFMKSESVWFEELTSGDTFDPQIGKLVDLLFMTAARDFEGSDNLRMLVFECVGFLGAVDFDKFDLPASDSGVIVIHNFNDENESMQFALHLIKDVLIGAFRSTSDAKYQSHLAFAIQELLKFCGFTPDLLSNKAGAISIKVRNRWSTLPRHILDTISPLLESRFHLNVRPLDPVQHPIYPTQSTYREWLQLWITYLIGQATGPTAPTVFNVFRSAVRNKDVEVASHLLSHVVLNVAIGGSDEERLKIQQEMVSVLRDQVSPSVGSHPDKRMLCAQTIFRLMDHFSKWIRVTRQEQREGRKSRVSALHAETFERTVRVDSILTGIDEDLMARAAFECGAYARALMTFERQVQLRLAQKKSETSLQPFYERLHEIYAHLDEPDGMEGISHRVITPSLEHQIRQHESMGRWTSAQSCWEVRLQQSPDNPDSHLGLLRCLRNLGHYDTLRTHITGVLKRYPSWGSRLAEFQAEGAWMVQDWGGVENIVQSFASDAPELVMARVLLSIRAQDSRAIVSTLSAARARLGASIVAGGRSSYRRCYNAVLGLHMIHELEMICVDTDNDDLQKGNTGQLSPAVSRSLSKRLERTLPTFRTREPILSMRRVAFGLHANRDAPLVEEIGLTWLAIAKVARKAGHRQTSYSAILQARQNNAPFAFIQSCRLIKDSGEPLRALQELEHALQASDWIPRDDAIDLTDDDGKEKIFKAKALLLRAQWMQEADRFTANEVLQSFHDAVKTAPRHSAHFHMGHYHDMRSQWFGDRPSVMNCYINTIHSYSAALRHGNKYVYQTVPRLLTLWLDMGESDDVLNSLQEGSELKYPAIYERLNKEITDAIRNIPAYKWFTAFPQIVSRVGHRNPETFNQLASLITRVLSAFPKQCLWMFMAVVMSQNPERKARGRNILNGIKSHPETRTKLVSRLADECTMVTGELLALCDFPVANAEKPLSMEKVAPNLKRFSSADLIIPLQESLTVNLPSLSTLGELHSSFFSEAPTFKSFVDEVEIMRSLQKPRKITICGSDGQRYMFLGKPKDDLRKDARLMDFNSIINKLLKKNSDSRKRHLHIRTYGVITLNEECGFIQWVPNTIPLRPVLIKLYDQRGIMIWNAQISNSCNQIKDMTDANAANAFQTKILPHFPPLFHNWFLETFPEPSAWLASRLAYGRTAAVMSMVGFILGLGDRHCENILLDTNSGDVVHVDFSCLFEKGKTLETPERVPFRLTQNLVDGLGVTGVEGVFRIACEVTMQLLRDNRDSLMSVLDAFIHDPLVEWEDERKRLVTEASSINGVKPSVDLQSLARNALKPIDKKLKGLRSTIVRNPNEKTDKEFSTSNMVEALIREATSMANLVNCSPDCAQPD</sequence>
<evidence type="ECO:0000313" key="14">
    <source>
        <dbReference type="EMBL" id="KZT42944.1"/>
    </source>
</evidence>
<evidence type="ECO:0000256" key="8">
    <source>
        <dbReference type="ARBA" id="ARBA00022777"/>
    </source>
</evidence>
<dbReference type="GO" id="GO:0005524">
    <property type="term" value="F:ATP binding"/>
    <property type="evidence" value="ECO:0007669"/>
    <property type="project" value="UniProtKB-KW"/>
</dbReference>
<organism evidence="14 15">
    <name type="scientific">Sistotremastrum suecicum HHB10207 ss-3</name>
    <dbReference type="NCBI Taxonomy" id="1314776"/>
    <lineage>
        <taxon>Eukaryota</taxon>
        <taxon>Fungi</taxon>
        <taxon>Dikarya</taxon>
        <taxon>Basidiomycota</taxon>
        <taxon>Agaricomycotina</taxon>
        <taxon>Agaricomycetes</taxon>
        <taxon>Sistotremastrales</taxon>
        <taxon>Sistotremastraceae</taxon>
        <taxon>Sistotremastrum</taxon>
    </lineage>
</organism>
<reference evidence="14 15" key="1">
    <citation type="journal article" date="2016" name="Mol. Biol. Evol.">
        <title>Comparative Genomics of Early-Diverging Mushroom-Forming Fungi Provides Insights into the Origins of Lignocellulose Decay Capabilities.</title>
        <authorList>
            <person name="Nagy L.G."/>
            <person name="Riley R."/>
            <person name="Tritt A."/>
            <person name="Adam C."/>
            <person name="Daum C."/>
            <person name="Floudas D."/>
            <person name="Sun H."/>
            <person name="Yadav J.S."/>
            <person name="Pangilinan J."/>
            <person name="Larsson K.H."/>
            <person name="Matsuura K."/>
            <person name="Barry K."/>
            <person name="Labutti K."/>
            <person name="Kuo R."/>
            <person name="Ohm R.A."/>
            <person name="Bhattacharya S.S."/>
            <person name="Shirouzu T."/>
            <person name="Yoshinaga Y."/>
            <person name="Martin F.M."/>
            <person name="Grigoriev I.V."/>
            <person name="Hibbett D.S."/>
        </authorList>
    </citation>
    <scope>NUCLEOTIDE SEQUENCE [LARGE SCALE GENOMIC DNA]</scope>
    <source>
        <strain evidence="14 15">HHB10207 ss-3</strain>
    </source>
</reference>
<dbReference type="InterPro" id="IPR000403">
    <property type="entry name" value="PI3/4_kinase_cat_dom"/>
</dbReference>
<evidence type="ECO:0000256" key="2">
    <source>
        <dbReference type="ARBA" id="ARBA00010769"/>
    </source>
</evidence>
<accession>A0A166HPU4</accession>
<feature type="domain" description="PI3K/PI4K catalytic" evidence="12">
    <location>
        <begin position="1382"/>
        <end position="1698"/>
    </location>
</feature>
<dbReference type="PANTHER" id="PTHR11139">
    <property type="entry name" value="ATAXIA TELANGIECTASIA MUTATED ATM -RELATED"/>
    <property type="match status" value="1"/>
</dbReference>
<dbReference type="Pfam" id="PF23593">
    <property type="entry name" value="HEAT_ATR"/>
    <property type="match status" value="1"/>
</dbReference>
<dbReference type="SUPFAM" id="SSF48452">
    <property type="entry name" value="TPR-like"/>
    <property type="match status" value="1"/>
</dbReference>
<dbReference type="InterPro" id="IPR057564">
    <property type="entry name" value="HEAT_ATR"/>
</dbReference>
<keyword evidence="5" id="KW-0808">Transferase</keyword>
<evidence type="ECO:0000256" key="10">
    <source>
        <dbReference type="ARBA" id="ARBA00023204"/>
    </source>
</evidence>
<evidence type="ECO:0000256" key="6">
    <source>
        <dbReference type="ARBA" id="ARBA00022741"/>
    </source>
</evidence>
<evidence type="ECO:0000259" key="12">
    <source>
        <dbReference type="PROSITE" id="PS50290"/>
    </source>
</evidence>